<keyword evidence="1" id="KW-1133">Transmembrane helix</keyword>
<feature type="transmembrane region" description="Helical" evidence="1">
    <location>
        <begin position="191"/>
        <end position="212"/>
    </location>
</feature>
<gene>
    <name evidence="2" type="ORF">MU0050_003873</name>
</gene>
<proteinExistence type="predicted"/>
<evidence type="ECO:0000313" key="2">
    <source>
        <dbReference type="EMBL" id="CAJ1585720.1"/>
    </source>
</evidence>
<sequence length="224" mass="24355">MSSPDSVSLHARGIVELAGERPHTLIFYVLTMVCVATTLIPDGSRGDLSSQRRTYWSGTVFAAACAFIAALPNVRTGLIVAGLCVFCLVLPAYFRTQLIKIGGRVIAFESAEYLPDTADGKDPYTRRASAAKVWWLSIFCVGIGAINLLAYVIDHEPVLYGLLGLFLLTVPAVVSGLNDGMHRQRIARGQYLQFGIVTVISAGIFTVCYLLARSVGLRMRRPTQ</sequence>
<dbReference type="EMBL" id="OY726395">
    <property type="protein sequence ID" value="CAJ1585720.1"/>
    <property type="molecule type" value="Genomic_DNA"/>
</dbReference>
<keyword evidence="1" id="KW-0472">Membrane</keyword>
<feature type="transmembrane region" description="Helical" evidence="1">
    <location>
        <begin position="159"/>
        <end position="179"/>
    </location>
</feature>
<accession>A0ABM9MI35</accession>
<feature type="transmembrane region" description="Helical" evidence="1">
    <location>
        <begin position="54"/>
        <end position="71"/>
    </location>
</feature>
<evidence type="ECO:0000256" key="1">
    <source>
        <dbReference type="SAM" id="Phobius"/>
    </source>
</evidence>
<reference evidence="2 3" key="1">
    <citation type="submission" date="2023-08" db="EMBL/GenBank/DDBJ databases">
        <authorList>
            <person name="Folkvardsen B D."/>
            <person name="Norman A."/>
        </authorList>
    </citation>
    <scope>NUCLEOTIDE SEQUENCE [LARGE SCALE GENOMIC DNA]</scope>
    <source>
        <strain evidence="2 3">Mu0050</strain>
    </source>
</reference>
<dbReference type="RefSeq" id="WP_316511837.1">
    <property type="nucleotide sequence ID" value="NZ_OY726395.1"/>
</dbReference>
<protein>
    <submittedName>
        <fullName evidence="2">Uncharacterized protein</fullName>
    </submittedName>
</protein>
<feature type="transmembrane region" description="Helical" evidence="1">
    <location>
        <begin position="77"/>
        <end position="94"/>
    </location>
</feature>
<keyword evidence="3" id="KW-1185">Reference proteome</keyword>
<name>A0ABM9MI35_9MYCO</name>
<feature type="transmembrane region" description="Helical" evidence="1">
    <location>
        <begin position="25"/>
        <end position="42"/>
    </location>
</feature>
<feature type="transmembrane region" description="Helical" evidence="1">
    <location>
        <begin position="133"/>
        <end position="153"/>
    </location>
</feature>
<dbReference type="Proteomes" id="UP001190466">
    <property type="component" value="Chromosome"/>
</dbReference>
<evidence type="ECO:0000313" key="3">
    <source>
        <dbReference type="Proteomes" id="UP001190466"/>
    </source>
</evidence>
<organism evidence="2 3">
    <name type="scientific">[Mycobacterium] wendilense</name>
    <dbReference type="NCBI Taxonomy" id="3064284"/>
    <lineage>
        <taxon>Bacteria</taxon>
        <taxon>Bacillati</taxon>
        <taxon>Actinomycetota</taxon>
        <taxon>Actinomycetes</taxon>
        <taxon>Mycobacteriales</taxon>
        <taxon>Mycobacteriaceae</taxon>
        <taxon>Mycolicibacter</taxon>
    </lineage>
</organism>
<keyword evidence="1" id="KW-0812">Transmembrane</keyword>